<dbReference type="Proteomes" id="UP000625711">
    <property type="component" value="Unassembled WGS sequence"/>
</dbReference>
<dbReference type="InterPro" id="IPR025257">
    <property type="entry name" value="MINDY-3/4_CD"/>
</dbReference>
<dbReference type="InterPro" id="IPR011992">
    <property type="entry name" value="EF-hand-dom_pair"/>
</dbReference>
<dbReference type="GO" id="GO:0071108">
    <property type="term" value="P:protein K48-linked deubiquitination"/>
    <property type="evidence" value="ECO:0007669"/>
    <property type="project" value="InterPro"/>
</dbReference>
<dbReference type="EMBL" id="JAACXV010000023">
    <property type="protein sequence ID" value="KAF7286567.1"/>
    <property type="molecule type" value="Genomic_DNA"/>
</dbReference>
<dbReference type="AlphaFoldDB" id="A0A834IWG9"/>
<evidence type="ECO:0000256" key="8">
    <source>
        <dbReference type="RuleBase" id="RU367088"/>
    </source>
</evidence>
<evidence type="ECO:0000256" key="1">
    <source>
        <dbReference type="ARBA" id="ARBA00000707"/>
    </source>
</evidence>
<comment type="similarity">
    <text evidence="3 8">Belongs to the MINDY deubiquitinase family. FAM188 subfamily.</text>
</comment>
<accession>A0A834IWG9</accession>
<dbReference type="GO" id="GO:0004843">
    <property type="term" value="F:cysteine-type deubiquitinase activity"/>
    <property type="evidence" value="ECO:0007669"/>
    <property type="project" value="UniProtKB-UniRule"/>
</dbReference>
<dbReference type="SUPFAM" id="SSF47473">
    <property type="entry name" value="EF-hand"/>
    <property type="match status" value="1"/>
</dbReference>
<dbReference type="GO" id="GO:0005509">
    <property type="term" value="F:calcium ion binding"/>
    <property type="evidence" value="ECO:0007669"/>
    <property type="project" value="InterPro"/>
</dbReference>
<evidence type="ECO:0000259" key="9">
    <source>
        <dbReference type="PROSITE" id="PS50222"/>
    </source>
</evidence>
<organism evidence="10 11">
    <name type="scientific">Rhynchophorus ferrugineus</name>
    <name type="common">Red palm weevil</name>
    <name type="synonym">Curculio ferrugineus</name>
    <dbReference type="NCBI Taxonomy" id="354439"/>
    <lineage>
        <taxon>Eukaryota</taxon>
        <taxon>Metazoa</taxon>
        <taxon>Ecdysozoa</taxon>
        <taxon>Arthropoda</taxon>
        <taxon>Hexapoda</taxon>
        <taxon>Insecta</taxon>
        <taxon>Pterygota</taxon>
        <taxon>Neoptera</taxon>
        <taxon>Endopterygota</taxon>
        <taxon>Coleoptera</taxon>
        <taxon>Polyphaga</taxon>
        <taxon>Cucujiformia</taxon>
        <taxon>Curculionidae</taxon>
        <taxon>Dryophthorinae</taxon>
        <taxon>Rhynchophorus</taxon>
    </lineage>
</organism>
<protein>
    <recommendedName>
        <fullName evidence="8">Ubiquitin carboxyl-terminal hydrolase MINDY</fullName>
        <ecNumber evidence="8">3.4.19.12</ecNumber>
    </recommendedName>
</protein>
<keyword evidence="5 8" id="KW-0833">Ubl conjugation pathway</keyword>
<dbReference type="InterPro" id="IPR039785">
    <property type="entry name" value="MINY3/4"/>
</dbReference>
<dbReference type="EC" id="3.4.19.12" evidence="8"/>
<feature type="domain" description="EF-hand" evidence="9">
    <location>
        <begin position="296"/>
        <end position="331"/>
    </location>
</feature>
<evidence type="ECO:0000256" key="4">
    <source>
        <dbReference type="ARBA" id="ARBA00022670"/>
    </source>
</evidence>
<dbReference type="OrthoDB" id="9981542at2759"/>
<comment type="catalytic activity">
    <reaction evidence="1 8">
        <text>Thiol-dependent hydrolysis of ester, thioester, amide, peptide and isopeptide bonds formed by the C-terminal Gly of ubiquitin (a 76-residue protein attached to proteins as an intracellular targeting signal).</text>
        <dbReference type="EC" id="3.4.19.12"/>
    </reaction>
</comment>
<evidence type="ECO:0000256" key="3">
    <source>
        <dbReference type="ARBA" id="ARBA00011074"/>
    </source>
</evidence>
<gene>
    <name evidence="10" type="ORF">GWI33_004608</name>
</gene>
<keyword evidence="4 8" id="KW-0645">Protease</keyword>
<dbReference type="PROSITE" id="PS50222">
    <property type="entry name" value="EF_HAND_2"/>
    <property type="match status" value="1"/>
</dbReference>
<name>A0A834IWG9_RHYFE</name>
<reference evidence="10" key="1">
    <citation type="submission" date="2020-08" db="EMBL/GenBank/DDBJ databases">
        <title>Genome sequencing and assembly of the red palm weevil Rhynchophorus ferrugineus.</title>
        <authorList>
            <person name="Dias G.B."/>
            <person name="Bergman C.M."/>
            <person name="Manee M."/>
        </authorList>
    </citation>
    <scope>NUCLEOTIDE SEQUENCE</scope>
    <source>
        <strain evidence="10">AA-2017</strain>
        <tissue evidence="10">Whole larva</tissue>
    </source>
</reference>
<comment type="function">
    <text evidence="2 8">Hydrolase that can remove 'Lys-48'-linked conjugated ubiquitin from proteins.</text>
</comment>
<dbReference type="PANTHER" id="PTHR12473:SF17">
    <property type="entry name" value="UBIQUITIN CARBOXYL-TERMINAL HYDROLASE MINDY-3"/>
    <property type="match status" value="1"/>
</dbReference>
<dbReference type="GO" id="GO:0006508">
    <property type="term" value="P:proteolysis"/>
    <property type="evidence" value="ECO:0007669"/>
    <property type="project" value="UniProtKB-KW"/>
</dbReference>
<evidence type="ECO:0000256" key="7">
    <source>
        <dbReference type="ARBA" id="ARBA00022807"/>
    </source>
</evidence>
<sequence length="437" mass="49574">MAETLPSIVEQELLGLKGLLWGTEIKDDIFRRWSQGFYFSSSEKSALEQSEGGPCAIIAPVQAFIIKNLLIKYKDLNFRERVTTELQSKILVNALCEILGQCSTEKYYIVRLCNHEHESETQLDGDRNENVSNYSEALDPSKFHENLDLISFSSLEDVSKYYLENVETVNGRFGVLLFLYSVILTRGLQQVRSECGDSHAWIDETYGYGSQSLINLMITGRATTYVWDHYQDVAGLKLKGIEKQSHVGFITIMEYLRYCTVGSFYKNPIHPVWVVGSDTHLTVLFSDEIRLVSPETKSEQARRIFKSFDPDGNNFISSDKLQEVLQALDLVSEIEYVNIMMKKLDGESLGIILLNAFMDEFFPKEECSTPDMFTLVHYNGLAQSNVNGQVQYHVGSAILLESDIKSVCESNSMLTVLQTKWPSIEVNWCDGKTPSLN</sequence>
<dbReference type="InterPro" id="IPR002048">
    <property type="entry name" value="EF_hand_dom"/>
</dbReference>
<dbReference type="Pfam" id="PF13898">
    <property type="entry name" value="MINDY-3_4_CD"/>
    <property type="match status" value="1"/>
</dbReference>
<comment type="caution">
    <text evidence="10">The sequence shown here is derived from an EMBL/GenBank/DDBJ whole genome shotgun (WGS) entry which is preliminary data.</text>
</comment>
<keyword evidence="6 8" id="KW-0378">Hydrolase</keyword>
<dbReference type="Gene3D" id="1.10.238.10">
    <property type="entry name" value="EF-hand"/>
    <property type="match status" value="1"/>
</dbReference>
<dbReference type="GO" id="GO:1990380">
    <property type="term" value="F:K48-linked deubiquitinase activity"/>
    <property type="evidence" value="ECO:0007669"/>
    <property type="project" value="UniProtKB-UniRule"/>
</dbReference>
<evidence type="ECO:0000313" key="10">
    <source>
        <dbReference type="EMBL" id="KAF7286567.1"/>
    </source>
</evidence>
<keyword evidence="7 8" id="KW-0788">Thiol protease</keyword>
<dbReference type="PANTHER" id="PTHR12473">
    <property type="entry name" value="UBIQUITIN CARBOXYL-TERMINAL HYDROLASE MINDY-4-RELATED"/>
    <property type="match status" value="1"/>
</dbReference>
<evidence type="ECO:0000256" key="6">
    <source>
        <dbReference type="ARBA" id="ARBA00022801"/>
    </source>
</evidence>
<dbReference type="SMART" id="SM01174">
    <property type="entry name" value="DUF4205"/>
    <property type="match status" value="1"/>
</dbReference>
<evidence type="ECO:0000313" key="11">
    <source>
        <dbReference type="Proteomes" id="UP000625711"/>
    </source>
</evidence>
<evidence type="ECO:0000256" key="2">
    <source>
        <dbReference type="ARBA" id="ARBA00002107"/>
    </source>
</evidence>
<keyword evidence="11" id="KW-1185">Reference proteome</keyword>
<evidence type="ECO:0000256" key="5">
    <source>
        <dbReference type="ARBA" id="ARBA00022786"/>
    </source>
</evidence>
<proteinExistence type="inferred from homology"/>